<dbReference type="SUPFAM" id="SSF53098">
    <property type="entry name" value="Ribonuclease H-like"/>
    <property type="match status" value="1"/>
</dbReference>
<dbReference type="PANTHER" id="PTHR47266">
    <property type="entry name" value="ENDONUCLEASE-RELATED"/>
    <property type="match status" value="1"/>
</dbReference>
<dbReference type="InterPro" id="IPR052160">
    <property type="entry name" value="Gypsy_RT_Integrase-like"/>
</dbReference>
<dbReference type="InterPro" id="IPR036397">
    <property type="entry name" value="RNaseH_sf"/>
</dbReference>
<evidence type="ECO:0000313" key="1">
    <source>
        <dbReference type="EMBL" id="MBW0548658.1"/>
    </source>
</evidence>
<evidence type="ECO:0000313" key="2">
    <source>
        <dbReference type="Proteomes" id="UP000765509"/>
    </source>
</evidence>
<dbReference type="AlphaFoldDB" id="A0A9Q3P2R0"/>
<dbReference type="Proteomes" id="UP000765509">
    <property type="component" value="Unassembled WGS sequence"/>
</dbReference>
<keyword evidence="2" id="KW-1185">Reference proteome</keyword>
<accession>A0A9Q3P2R0</accession>
<dbReference type="Gene3D" id="3.30.420.10">
    <property type="entry name" value="Ribonuclease H-like superfamily/Ribonuclease H"/>
    <property type="match status" value="2"/>
</dbReference>
<organism evidence="1 2">
    <name type="scientific">Austropuccinia psidii MF-1</name>
    <dbReference type="NCBI Taxonomy" id="1389203"/>
    <lineage>
        <taxon>Eukaryota</taxon>
        <taxon>Fungi</taxon>
        <taxon>Dikarya</taxon>
        <taxon>Basidiomycota</taxon>
        <taxon>Pucciniomycotina</taxon>
        <taxon>Pucciniomycetes</taxon>
        <taxon>Pucciniales</taxon>
        <taxon>Sphaerophragmiaceae</taxon>
        <taxon>Austropuccinia</taxon>
    </lineage>
</organism>
<proteinExistence type="predicted"/>
<comment type="caution">
    <text evidence="1">The sequence shown here is derived from an EMBL/GenBank/DDBJ whole genome shotgun (WGS) entry which is preliminary data.</text>
</comment>
<evidence type="ECO:0008006" key="3">
    <source>
        <dbReference type="Google" id="ProtNLM"/>
    </source>
</evidence>
<dbReference type="GO" id="GO:0003676">
    <property type="term" value="F:nucleic acid binding"/>
    <property type="evidence" value="ECO:0007669"/>
    <property type="project" value="InterPro"/>
</dbReference>
<sequence>MMIQIQEPKPPWEIVNMDWVTALPPGGDRSYNACLVLVDRYRKTLMLLPSHRDDTAMDTLIMIWNKVISHTGLFQNIITYHPQTDGLTERMIKTLEDMIRRFCAYGLEFKDYEYFTHDWCTLIPALELEYKTSIHSSTGKTTAMLEKGWNPKLPYDTLKKDIVDIHQKERSFKIMLDKARHHGKRCMQYSFKYAKERWEKIHKPPDFEVVNLILVSNVKYNNIKDPKKFKDPVERPFMIKALNGPNAVQLELTGELMNKHPAFPVSMIKPYSSSDKDVFPLGNKPPLEIPPLEEGEEKKIVKVLKERRAGNKKEREYLVRYRNPAQEDE</sequence>
<gene>
    <name evidence="1" type="ORF">O181_088373</name>
</gene>
<reference evidence="1" key="1">
    <citation type="submission" date="2021-03" db="EMBL/GenBank/DDBJ databases">
        <title>Draft genome sequence of rust myrtle Austropuccinia psidii MF-1, a brazilian biotype.</title>
        <authorList>
            <person name="Quecine M.C."/>
            <person name="Pachon D.M.R."/>
            <person name="Bonatelli M.L."/>
            <person name="Correr F.H."/>
            <person name="Franceschini L.M."/>
            <person name="Leite T.F."/>
            <person name="Margarido G.R.A."/>
            <person name="Almeida C.A."/>
            <person name="Ferrarezi J.A."/>
            <person name="Labate C.A."/>
        </authorList>
    </citation>
    <scope>NUCLEOTIDE SEQUENCE</scope>
    <source>
        <strain evidence="1">MF-1</strain>
    </source>
</reference>
<protein>
    <recommendedName>
        <fullName evidence="3">Integrase catalytic domain-containing protein</fullName>
    </recommendedName>
</protein>
<name>A0A9Q3P2R0_9BASI</name>
<dbReference type="EMBL" id="AVOT02053905">
    <property type="protein sequence ID" value="MBW0548658.1"/>
    <property type="molecule type" value="Genomic_DNA"/>
</dbReference>
<dbReference type="InterPro" id="IPR012337">
    <property type="entry name" value="RNaseH-like_sf"/>
</dbReference>